<dbReference type="RefSeq" id="WP_112115723.1">
    <property type="nucleotide sequence ID" value="NZ_PRKZ01000005.1"/>
</dbReference>
<gene>
    <name evidence="3" type="ORF">C4N25_08565</name>
</gene>
<evidence type="ECO:0000259" key="2">
    <source>
        <dbReference type="Pfam" id="PF16112"/>
    </source>
</evidence>
<comment type="caution">
    <text evidence="3">The sequence shown here is derived from an EMBL/GenBank/DDBJ whole genome shotgun (WGS) entry which is preliminary data.</text>
</comment>
<dbReference type="EMBL" id="PRKZ01000005">
    <property type="protein sequence ID" value="RAW49547.1"/>
    <property type="molecule type" value="Genomic_DNA"/>
</dbReference>
<dbReference type="AlphaFoldDB" id="A0A329TIF1"/>
<name>A0A329TIF1_9FIRM</name>
<protein>
    <submittedName>
        <fullName evidence="3">DUF4830 domain-containing protein</fullName>
    </submittedName>
</protein>
<evidence type="ECO:0000313" key="3">
    <source>
        <dbReference type="EMBL" id="RAW49547.1"/>
    </source>
</evidence>
<evidence type="ECO:0000256" key="1">
    <source>
        <dbReference type="SAM" id="MobiDB-lite"/>
    </source>
</evidence>
<organism evidence="3 4">
    <name type="scientific">Faecalibacterium prausnitzii</name>
    <dbReference type="NCBI Taxonomy" id="853"/>
    <lineage>
        <taxon>Bacteria</taxon>
        <taxon>Bacillati</taxon>
        <taxon>Bacillota</taxon>
        <taxon>Clostridia</taxon>
        <taxon>Eubacteriales</taxon>
        <taxon>Oscillospiraceae</taxon>
        <taxon>Faecalibacterium</taxon>
    </lineage>
</organism>
<feature type="region of interest" description="Disordered" evidence="1">
    <location>
        <begin position="165"/>
        <end position="247"/>
    </location>
</feature>
<evidence type="ECO:0000313" key="4">
    <source>
        <dbReference type="Proteomes" id="UP000251634"/>
    </source>
</evidence>
<dbReference type="InterPro" id="IPR032257">
    <property type="entry name" value="DUF4830"/>
</dbReference>
<dbReference type="Proteomes" id="UP000251634">
    <property type="component" value="Unassembled WGS sequence"/>
</dbReference>
<feature type="compositionally biased region" description="Polar residues" evidence="1">
    <location>
        <begin position="214"/>
        <end position="223"/>
    </location>
</feature>
<feature type="domain" description="DUF4830" evidence="2">
    <location>
        <begin position="60"/>
        <end position="142"/>
    </location>
</feature>
<proteinExistence type="predicted"/>
<sequence>MFVVTLKKAGLKKVGVGVLCCALVVFSVMLGRYISGRSVMAAAAASGNKIESAQDIQTWFTGYGLDVDAATIAADKVKIPRRWDDSFSAFNGVVQQSGMDLTRYKGKTVEKWTALLPAVSKGDTMSYGVLLVYKKKAIGAYLLEKPSGVVTGLKDAQTAMAMQEATEVSGEDFSGDWGERHDEELGASGQAMETSGEDFSGDWGERHDDELNAAGQSQQTSGEPETPLPEAARYTDLPLDAEGYPVE</sequence>
<dbReference type="Pfam" id="PF16112">
    <property type="entry name" value="DUF4830"/>
    <property type="match status" value="1"/>
</dbReference>
<accession>A0A329TIF1</accession>
<reference evidence="3 4" key="1">
    <citation type="submission" date="2018-02" db="EMBL/GenBank/DDBJ databases">
        <title>Complete genome sequencing of Faecalibacterium prausnitzii strains isolated from the human gut.</title>
        <authorList>
            <person name="Fitzgerald B.C."/>
            <person name="Shkoporov A.N."/>
            <person name="Ross P.R."/>
            <person name="Hill C."/>
        </authorList>
    </citation>
    <scope>NUCLEOTIDE SEQUENCE [LARGE SCALE GENOMIC DNA]</scope>
    <source>
        <strain evidence="3 4">APC942/8-14-2</strain>
    </source>
</reference>